<dbReference type="eggNOG" id="ENOG502QZD2">
    <property type="taxonomic scope" value="Eukaryota"/>
</dbReference>
<proteinExistence type="predicted"/>
<feature type="region of interest" description="Disordered" evidence="1">
    <location>
        <begin position="175"/>
        <end position="256"/>
    </location>
</feature>
<keyword evidence="2" id="KW-0732">Signal</keyword>
<dbReference type="InParanoid" id="B8CGN3"/>
<dbReference type="AlphaFoldDB" id="B8CGN3"/>
<dbReference type="GeneID" id="7452012"/>
<dbReference type="KEGG" id="tps:THAPSDRAFT_12168"/>
<dbReference type="Proteomes" id="UP000001449">
    <property type="component" value="Chromosome 24"/>
</dbReference>
<evidence type="ECO:0000256" key="1">
    <source>
        <dbReference type="SAM" id="MobiDB-lite"/>
    </source>
</evidence>
<keyword evidence="4" id="KW-1185">Reference proteome</keyword>
<dbReference type="PaxDb" id="35128-Thaps12168"/>
<dbReference type="RefSeq" id="XP_002295288.1">
    <property type="nucleotide sequence ID" value="XM_002295252.1"/>
</dbReference>
<evidence type="ECO:0000313" key="4">
    <source>
        <dbReference type="Proteomes" id="UP000001449"/>
    </source>
</evidence>
<organism evidence="3 4">
    <name type="scientific">Thalassiosira pseudonana</name>
    <name type="common">Marine diatom</name>
    <name type="synonym">Cyclotella nana</name>
    <dbReference type="NCBI Taxonomy" id="35128"/>
    <lineage>
        <taxon>Eukaryota</taxon>
        <taxon>Sar</taxon>
        <taxon>Stramenopiles</taxon>
        <taxon>Ochrophyta</taxon>
        <taxon>Bacillariophyta</taxon>
        <taxon>Coscinodiscophyceae</taxon>
        <taxon>Thalassiosirophycidae</taxon>
        <taxon>Thalassiosirales</taxon>
        <taxon>Thalassiosiraceae</taxon>
        <taxon>Thalassiosira</taxon>
    </lineage>
</organism>
<feature type="signal peptide" evidence="2">
    <location>
        <begin position="1"/>
        <end position="15"/>
    </location>
</feature>
<evidence type="ECO:0000313" key="3">
    <source>
        <dbReference type="EMBL" id="EED87354.1"/>
    </source>
</evidence>
<dbReference type="EMBL" id="CM000655">
    <property type="protein sequence ID" value="EED87354.1"/>
    <property type="molecule type" value="Genomic_DNA"/>
</dbReference>
<sequence length="280" mass="29357">MKSIIALSTIALASAGTNKTLAPTPFPGRPTPIPTPVNTYIVTEQTPAPTPGDVITPAPTICEEKIFFFDGGMCTNMFEVADGSSYNTLIQCCNANFGSFAMCVYEDMCVDVKPTRRPTTRPPTDMSYNYGIVDCFGKSGKSGSGCGKSGKGSKSSKSGGGYGYGDNYADDYTPSTNDYSHSTNDYTPSTNDYEYGYGHGSSGKSGKGSKSSKGGKSSKSSGKSSKSSGKSGKGSSSSGKSGKGSDGHYTGDGYRYDDDAYYRKLSEGQAGGLRRTRKMP</sequence>
<protein>
    <submittedName>
        <fullName evidence="3">Uncharacterized protein</fullName>
    </submittedName>
</protein>
<feature type="chain" id="PRO_5013265917" evidence="2">
    <location>
        <begin position="16"/>
        <end position="280"/>
    </location>
</feature>
<reference evidence="3 4" key="2">
    <citation type="journal article" date="2008" name="Nature">
        <title>The Phaeodactylum genome reveals the evolutionary history of diatom genomes.</title>
        <authorList>
            <person name="Bowler C."/>
            <person name="Allen A.E."/>
            <person name="Badger J.H."/>
            <person name="Grimwood J."/>
            <person name="Jabbari K."/>
            <person name="Kuo A."/>
            <person name="Maheswari U."/>
            <person name="Martens C."/>
            <person name="Maumus F."/>
            <person name="Otillar R.P."/>
            <person name="Rayko E."/>
            <person name="Salamov A."/>
            <person name="Vandepoele K."/>
            <person name="Beszteri B."/>
            <person name="Gruber A."/>
            <person name="Heijde M."/>
            <person name="Katinka M."/>
            <person name="Mock T."/>
            <person name="Valentin K."/>
            <person name="Verret F."/>
            <person name="Berges J.A."/>
            <person name="Brownlee C."/>
            <person name="Cadoret J.P."/>
            <person name="Chiovitti A."/>
            <person name="Choi C.J."/>
            <person name="Coesel S."/>
            <person name="De Martino A."/>
            <person name="Detter J.C."/>
            <person name="Durkin C."/>
            <person name="Falciatore A."/>
            <person name="Fournet J."/>
            <person name="Haruta M."/>
            <person name="Huysman M.J."/>
            <person name="Jenkins B.D."/>
            <person name="Jiroutova K."/>
            <person name="Jorgensen R.E."/>
            <person name="Joubert Y."/>
            <person name="Kaplan A."/>
            <person name="Kroger N."/>
            <person name="Kroth P.G."/>
            <person name="La Roche J."/>
            <person name="Lindquist E."/>
            <person name="Lommer M."/>
            <person name="Martin-Jezequel V."/>
            <person name="Lopez P.J."/>
            <person name="Lucas S."/>
            <person name="Mangogna M."/>
            <person name="McGinnis K."/>
            <person name="Medlin L.K."/>
            <person name="Montsant A."/>
            <person name="Oudot-Le Secq M.P."/>
            <person name="Napoli C."/>
            <person name="Obornik M."/>
            <person name="Parker M.S."/>
            <person name="Petit J.L."/>
            <person name="Porcel B.M."/>
            <person name="Poulsen N."/>
            <person name="Robison M."/>
            <person name="Rychlewski L."/>
            <person name="Rynearson T.A."/>
            <person name="Schmutz J."/>
            <person name="Shapiro H."/>
            <person name="Siaut M."/>
            <person name="Stanley M."/>
            <person name="Sussman M.R."/>
            <person name="Taylor A.R."/>
            <person name="Vardi A."/>
            <person name="von Dassow P."/>
            <person name="Vyverman W."/>
            <person name="Willis A."/>
            <person name="Wyrwicz L.S."/>
            <person name="Rokhsar D.S."/>
            <person name="Weissenbach J."/>
            <person name="Armbrust E.V."/>
            <person name="Green B.R."/>
            <person name="Van de Peer Y."/>
            <person name="Grigoriev I.V."/>
        </authorList>
    </citation>
    <scope>NUCLEOTIDE SEQUENCE [LARGE SCALE GENOMIC DNA]</scope>
    <source>
        <strain evidence="3 4">CCMP1335</strain>
    </source>
</reference>
<feature type="compositionally biased region" description="Gly residues" evidence="1">
    <location>
        <begin position="197"/>
        <end position="206"/>
    </location>
</feature>
<dbReference type="HOGENOM" id="CLU_995665_0_0_1"/>
<evidence type="ECO:0000256" key="2">
    <source>
        <dbReference type="SAM" id="SignalP"/>
    </source>
</evidence>
<accession>B8CGN3</accession>
<reference evidence="3 4" key="1">
    <citation type="journal article" date="2004" name="Science">
        <title>The genome of the diatom Thalassiosira pseudonana: ecology, evolution, and metabolism.</title>
        <authorList>
            <person name="Armbrust E.V."/>
            <person name="Berges J.A."/>
            <person name="Bowler C."/>
            <person name="Green B.R."/>
            <person name="Martinez D."/>
            <person name="Putnam N.H."/>
            <person name="Zhou S."/>
            <person name="Allen A.E."/>
            <person name="Apt K.E."/>
            <person name="Bechner M."/>
            <person name="Brzezinski M.A."/>
            <person name="Chaal B.K."/>
            <person name="Chiovitti A."/>
            <person name="Davis A.K."/>
            <person name="Demarest M.S."/>
            <person name="Detter J.C."/>
            <person name="Glavina T."/>
            <person name="Goodstein D."/>
            <person name="Hadi M.Z."/>
            <person name="Hellsten U."/>
            <person name="Hildebrand M."/>
            <person name="Jenkins B.D."/>
            <person name="Jurka J."/>
            <person name="Kapitonov V.V."/>
            <person name="Kroger N."/>
            <person name="Lau W.W."/>
            <person name="Lane T.W."/>
            <person name="Larimer F.W."/>
            <person name="Lippmeier J.C."/>
            <person name="Lucas S."/>
            <person name="Medina M."/>
            <person name="Montsant A."/>
            <person name="Obornik M."/>
            <person name="Parker M.S."/>
            <person name="Palenik B."/>
            <person name="Pazour G.J."/>
            <person name="Richardson P.M."/>
            <person name="Rynearson T.A."/>
            <person name="Saito M.A."/>
            <person name="Schwartz D.C."/>
            <person name="Thamatrakoln K."/>
            <person name="Valentin K."/>
            <person name="Vardi A."/>
            <person name="Wilkerson F.P."/>
            <person name="Rokhsar D.S."/>
        </authorList>
    </citation>
    <scope>NUCLEOTIDE SEQUENCE [LARGE SCALE GENOMIC DNA]</scope>
    <source>
        <strain evidence="3 4">CCMP1335</strain>
    </source>
</reference>
<name>B8CGN3_THAPS</name>
<dbReference type="OMA" id="AYNAGHY"/>
<feature type="compositionally biased region" description="Polar residues" evidence="1">
    <location>
        <begin position="175"/>
        <end position="192"/>
    </location>
</feature>
<feature type="compositionally biased region" description="Low complexity" evidence="1">
    <location>
        <begin position="207"/>
        <end position="240"/>
    </location>
</feature>
<gene>
    <name evidence="3" type="ORF">THAPSDRAFT_12168</name>
</gene>